<comment type="caution">
    <text evidence="1">The sequence shown here is derived from an EMBL/GenBank/DDBJ whole genome shotgun (WGS) entry which is preliminary data.</text>
</comment>
<gene>
    <name evidence="1" type="ORF">HPB48_023208</name>
</gene>
<evidence type="ECO:0000313" key="1">
    <source>
        <dbReference type="EMBL" id="KAH9382654.1"/>
    </source>
</evidence>
<dbReference type="EMBL" id="JABSTR010000092">
    <property type="protein sequence ID" value="KAH9382654.1"/>
    <property type="molecule type" value="Genomic_DNA"/>
</dbReference>
<keyword evidence="2" id="KW-1185">Reference proteome</keyword>
<proteinExistence type="predicted"/>
<protein>
    <recommendedName>
        <fullName evidence="3">Transposable element</fullName>
    </recommendedName>
</protein>
<accession>A0A9J6GW00</accession>
<dbReference type="Proteomes" id="UP000821853">
    <property type="component" value="Unassembled WGS sequence"/>
</dbReference>
<evidence type="ECO:0008006" key="3">
    <source>
        <dbReference type="Google" id="ProtNLM"/>
    </source>
</evidence>
<dbReference type="AlphaFoldDB" id="A0A9J6GW00"/>
<organism evidence="1 2">
    <name type="scientific">Haemaphysalis longicornis</name>
    <name type="common">Bush tick</name>
    <dbReference type="NCBI Taxonomy" id="44386"/>
    <lineage>
        <taxon>Eukaryota</taxon>
        <taxon>Metazoa</taxon>
        <taxon>Ecdysozoa</taxon>
        <taxon>Arthropoda</taxon>
        <taxon>Chelicerata</taxon>
        <taxon>Arachnida</taxon>
        <taxon>Acari</taxon>
        <taxon>Parasitiformes</taxon>
        <taxon>Ixodida</taxon>
        <taxon>Ixodoidea</taxon>
        <taxon>Ixodidae</taxon>
        <taxon>Haemaphysalinae</taxon>
        <taxon>Haemaphysalis</taxon>
    </lineage>
</organism>
<evidence type="ECO:0000313" key="2">
    <source>
        <dbReference type="Proteomes" id="UP000821853"/>
    </source>
</evidence>
<sequence length="189" mass="20741">MLPASRVSKVDVHSLQRQFRVSVTDSDIEAKASRLPAVTYVAGYCAHAALKKLRCTACRENLVLQDVDLDNAENALIANMSRGGLKFPRASVVNAVLFTEIVLDRLRAPEHSPQFFSLPRQKDALVGLVFSVLGDVEDLDTCDFGHTAEEVVELVVSAAANTLLNDLCPRENDKLSHAKNERKLKSLKA</sequence>
<reference evidence="1 2" key="1">
    <citation type="journal article" date="2020" name="Cell">
        <title>Large-Scale Comparative Analyses of Tick Genomes Elucidate Their Genetic Diversity and Vector Capacities.</title>
        <authorList>
            <consortium name="Tick Genome and Microbiome Consortium (TIGMIC)"/>
            <person name="Jia N."/>
            <person name="Wang J."/>
            <person name="Shi W."/>
            <person name="Du L."/>
            <person name="Sun Y."/>
            <person name="Zhan W."/>
            <person name="Jiang J.F."/>
            <person name="Wang Q."/>
            <person name="Zhang B."/>
            <person name="Ji P."/>
            <person name="Bell-Sakyi L."/>
            <person name="Cui X.M."/>
            <person name="Yuan T.T."/>
            <person name="Jiang B.G."/>
            <person name="Yang W.F."/>
            <person name="Lam T.T."/>
            <person name="Chang Q.C."/>
            <person name="Ding S.J."/>
            <person name="Wang X.J."/>
            <person name="Zhu J.G."/>
            <person name="Ruan X.D."/>
            <person name="Zhao L."/>
            <person name="Wei J.T."/>
            <person name="Ye R.Z."/>
            <person name="Que T.C."/>
            <person name="Du C.H."/>
            <person name="Zhou Y.H."/>
            <person name="Cheng J.X."/>
            <person name="Dai P.F."/>
            <person name="Guo W.B."/>
            <person name="Han X.H."/>
            <person name="Huang E.J."/>
            <person name="Li L.F."/>
            <person name="Wei W."/>
            <person name="Gao Y.C."/>
            <person name="Liu J.Z."/>
            <person name="Shao H.Z."/>
            <person name="Wang X."/>
            <person name="Wang C.C."/>
            <person name="Yang T.C."/>
            <person name="Huo Q.B."/>
            <person name="Li W."/>
            <person name="Chen H.Y."/>
            <person name="Chen S.E."/>
            <person name="Zhou L.G."/>
            <person name="Ni X.B."/>
            <person name="Tian J.H."/>
            <person name="Sheng Y."/>
            <person name="Liu T."/>
            <person name="Pan Y.S."/>
            <person name="Xia L.Y."/>
            <person name="Li J."/>
            <person name="Zhao F."/>
            <person name="Cao W.C."/>
        </authorList>
    </citation>
    <scope>NUCLEOTIDE SEQUENCE [LARGE SCALE GENOMIC DNA]</scope>
    <source>
        <strain evidence="1">HaeL-2018</strain>
    </source>
</reference>
<name>A0A9J6GW00_HAELO</name>
<dbReference type="VEuPathDB" id="VectorBase:HLOH_051863"/>
<dbReference type="OMA" id="CPRENDK"/>
<dbReference type="OrthoDB" id="10475278at2759"/>